<feature type="non-terminal residue" evidence="1">
    <location>
        <position position="1"/>
    </location>
</feature>
<dbReference type="Proteomes" id="UP000288892">
    <property type="component" value="Unassembled WGS sequence"/>
</dbReference>
<keyword evidence="2" id="KW-1185">Reference proteome</keyword>
<proteinExistence type="predicted"/>
<dbReference type="EMBL" id="MTKS01000402">
    <property type="protein sequence ID" value="RWX50038.1"/>
    <property type="molecule type" value="Genomic_DNA"/>
</dbReference>
<name>A0A444JAB9_9BACT</name>
<evidence type="ECO:0000313" key="1">
    <source>
        <dbReference type="EMBL" id="RWX50038.1"/>
    </source>
</evidence>
<accession>A0A444JAB9</accession>
<sequence>DVRGMGCEVEVEFAVDLADNPAESVFYFLQIRPIVVGNEMEQLRITEEDKTAAFLSSQDALGYGHHDKMQDIVFIRPDSFDRAKTQEYAQAIGKINRMLHQQERSYLLIGPGRWGTADPWLGIPVQWRDISGVGAIVELQDGAVRAEASQGSHFFQNITSLGIPYLMVREQDDGDAIDWDWLLSQERESASGGVCHVHLADPFTLKVDGENNEAVGVV</sequence>
<comment type="caution">
    <text evidence="1">The sequence shown here is derived from an EMBL/GenBank/DDBJ whole genome shotgun (WGS) entry which is preliminary data.</text>
</comment>
<protein>
    <recommendedName>
        <fullName evidence="3">Pyruvate phosphate dikinase, PEP/pyruvate binding domain</fullName>
    </recommendedName>
</protein>
<reference evidence="1 2" key="1">
    <citation type="submission" date="2017-01" db="EMBL/GenBank/DDBJ databases">
        <title>The cable genome- insights into the physiology and evolution of filamentous bacteria capable of sulfide oxidation via long distance electron transfer.</title>
        <authorList>
            <person name="Schreiber L."/>
            <person name="Bjerg J.T."/>
            <person name="Boggild A."/>
            <person name="Van De Vossenberg J."/>
            <person name="Meysman F."/>
            <person name="Nielsen L.P."/>
            <person name="Schramm A."/>
            <person name="Kjeldsen K.U."/>
        </authorList>
    </citation>
    <scope>NUCLEOTIDE SEQUENCE [LARGE SCALE GENOMIC DNA]</scope>
    <source>
        <strain evidence="1">A5</strain>
    </source>
</reference>
<organism evidence="1 2">
    <name type="scientific">Candidatus Electrothrix marina</name>
    <dbReference type="NCBI Taxonomy" id="1859130"/>
    <lineage>
        <taxon>Bacteria</taxon>
        <taxon>Pseudomonadati</taxon>
        <taxon>Thermodesulfobacteriota</taxon>
        <taxon>Desulfobulbia</taxon>
        <taxon>Desulfobulbales</taxon>
        <taxon>Desulfobulbaceae</taxon>
        <taxon>Candidatus Electrothrix</taxon>
    </lineage>
</organism>
<dbReference type="AlphaFoldDB" id="A0A444JAB9"/>
<gene>
    <name evidence="1" type="ORF">VU01_14023</name>
</gene>
<evidence type="ECO:0000313" key="2">
    <source>
        <dbReference type="Proteomes" id="UP000288892"/>
    </source>
</evidence>
<evidence type="ECO:0008006" key="3">
    <source>
        <dbReference type="Google" id="ProtNLM"/>
    </source>
</evidence>